<evidence type="ECO:0000313" key="17">
    <source>
        <dbReference type="Proteomes" id="UP001211907"/>
    </source>
</evidence>
<keyword evidence="17" id="KW-1185">Reference proteome</keyword>
<organism evidence="16 17">
    <name type="scientific">Physocladia obscura</name>
    <dbReference type="NCBI Taxonomy" id="109957"/>
    <lineage>
        <taxon>Eukaryota</taxon>
        <taxon>Fungi</taxon>
        <taxon>Fungi incertae sedis</taxon>
        <taxon>Chytridiomycota</taxon>
        <taxon>Chytridiomycota incertae sedis</taxon>
        <taxon>Chytridiomycetes</taxon>
        <taxon>Chytridiales</taxon>
        <taxon>Chytriomycetaceae</taxon>
        <taxon>Physocladia</taxon>
    </lineage>
</organism>
<dbReference type="GO" id="GO:0006071">
    <property type="term" value="P:glycerol metabolic process"/>
    <property type="evidence" value="ECO:0007669"/>
    <property type="project" value="UniProtKB-KW"/>
</dbReference>
<dbReference type="GO" id="GO:0005789">
    <property type="term" value="C:endoplasmic reticulum membrane"/>
    <property type="evidence" value="ECO:0007669"/>
    <property type="project" value="UniProtKB-SubCell"/>
</dbReference>
<evidence type="ECO:0000256" key="7">
    <source>
        <dbReference type="ARBA" id="ARBA00022679"/>
    </source>
</evidence>
<keyword evidence="13" id="KW-0472">Membrane</keyword>
<accession>A0AAD5SX71</accession>
<dbReference type="Proteomes" id="UP001211907">
    <property type="component" value="Unassembled WGS sequence"/>
</dbReference>
<keyword evidence="10" id="KW-0256">Endoplasmic reticulum</keyword>
<keyword evidence="7" id="KW-0808">Transferase</keyword>
<evidence type="ECO:0000256" key="9">
    <source>
        <dbReference type="ARBA" id="ARBA00022798"/>
    </source>
</evidence>
<keyword evidence="11" id="KW-1133">Transmembrane helix</keyword>
<evidence type="ECO:0000256" key="10">
    <source>
        <dbReference type="ARBA" id="ARBA00022824"/>
    </source>
</evidence>
<dbReference type="EC" id="2.3.1.20" evidence="5"/>
<evidence type="ECO:0000256" key="15">
    <source>
        <dbReference type="ARBA" id="ARBA00048109"/>
    </source>
</evidence>
<keyword evidence="12" id="KW-0443">Lipid metabolism</keyword>
<reference evidence="16" key="1">
    <citation type="submission" date="2020-05" db="EMBL/GenBank/DDBJ databases">
        <title>Phylogenomic resolution of chytrid fungi.</title>
        <authorList>
            <person name="Stajich J.E."/>
            <person name="Amses K."/>
            <person name="Simmons R."/>
            <person name="Seto K."/>
            <person name="Myers J."/>
            <person name="Bonds A."/>
            <person name="Quandt C.A."/>
            <person name="Barry K."/>
            <person name="Liu P."/>
            <person name="Grigoriev I."/>
            <person name="Longcore J.E."/>
            <person name="James T.Y."/>
        </authorList>
    </citation>
    <scope>NUCLEOTIDE SEQUENCE</scope>
    <source>
        <strain evidence="16">JEL0513</strain>
    </source>
</reference>
<dbReference type="GO" id="GO:0019432">
    <property type="term" value="P:triglyceride biosynthetic process"/>
    <property type="evidence" value="ECO:0007669"/>
    <property type="project" value="TreeGrafter"/>
</dbReference>
<evidence type="ECO:0000256" key="5">
    <source>
        <dbReference type="ARBA" id="ARBA00013244"/>
    </source>
</evidence>
<evidence type="ECO:0000256" key="13">
    <source>
        <dbReference type="ARBA" id="ARBA00023136"/>
    </source>
</evidence>
<dbReference type="Pfam" id="PF03982">
    <property type="entry name" value="DAGAT"/>
    <property type="match status" value="1"/>
</dbReference>
<evidence type="ECO:0000256" key="8">
    <source>
        <dbReference type="ARBA" id="ARBA00022692"/>
    </source>
</evidence>
<comment type="pathway">
    <text evidence="3">Lipid metabolism.</text>
</comment>
<comment type="similarity">
    <text evidence="4">Belongs to the diacylglycerol acyltransferase family.</text>
</comment>
<evidence type="ECO:0000313" key="16">
    <source>
        <dbReference type="EMBL" id="KAJ3111476.1"/>
    </source>
</evidence>
<comment type="pathway">
    <text evidence="2">Glycerolipid metabolism; triacylglycerol biosynthesis.</text>
</comment>
<evidence type="ECO:0000256" key="1">
    <source>
        <dbReference type="ARBA" id="ARBA00004477"/>
    </source>
</evidence>
<comment type="catalytic activity">
    <reaction evidence="15">
        <text>an acyl-CoA + a 1,2-diacyl-sn-glycerol = a triacyl-sn-glycerol + CoA</text>
        <dbReference type="Rhea" id="RHEA:10868"/>
        <dbReference type="ChEBI" id="CHEBI:17815"/>
        <dbReference type="ChEBI" id="CHEBI:57287"/>
        <dbReference type="ChEBI" id="CHEBI:58342"/>
        <dbReference type="ChEBI" id="CHEBI:64615"/>
        <dbReference type="EC" id="2.3.1.20"/>
    </reaction>
</comment>
<sequence>EEVIPTLPGLNIRLLTLESNFKIPVWRDILLSLNVASADKCSINDILDSPRLHSGDSVMLVFGGVADSLQECPRESVFVTQY</sequence>
<dbReference type="GO" id="GO:0004144">
    <property type="term" value="F:diacylglycerol O-acyltransferase activity"/>
    <property type="evidence" value="ECO:0007669"/>
    <property type="project" value="UniProtKB-EC"/>
</dbReference>
<name>A0AAD5SX71_9FUNG</name>
<keyword evidence="8" id="KW-0812">Transmembrane</keyword>
<feature type="non-terminal residue" evidence="16">
    <location>
        <position position="1"/>
    </location>
</feature>
<dbReference type="InterPro" id="IPR007130">
    <property type="entry name" value="DAGAT"/>
</dbReference>
<protein>
    <recommendedName>
        <fullName evidence="5">diacylglycerol O-acyltransferase</fullName>
        <ecNumber evidence="5">2.3.1.20</ecNumber>
    </recommendedName>
</protein>
<keyword evidence="14" id="KW-0012">Acyltransferase</keyword>
<comment type="subcellular location">
    <subcellularLocation>
        <location evidence="1">Endoplasmic reticulum membrane</location>
        <topology evidence="1">Multi-pass membrane protein</topology>
    </subcellularLocation>
</comment>
<proteinExistence type="inferred from homology"/>
<evidence type="ECO:0000256" key="3">
    <source>
        <dbReference type="ARBA" id="ARBA00005189"/>
    </source>
</evidence>
<evidence type="ECO:0000256" key="2">
    <source>
        <dbReference type="ARBA" id="ARBA00004771"/>
    </source>
</evidence>
<evidence type="ECO:0000256" key="11">
    <source>
        <dbReference type="ARBA" id="ARBA00022989"/>
    </source>
</evidence>
<keyword evidence="6" id="KW-0444">Lipid biosynthesis</keyword>
<dbReference type="AlphaFoldDB" id="A0AAD5SX71"/>
<dbReference type="EMBL" id="JADGJH010001627">
    <property type="protein sequence ID" value="KAJ3111476.1"/>
    <property type="molecule type" value="Genomic_DNA"/>
</dbReference>
<gene>
    <name evidence="16" type="primary">DGAT2_1</name>
    <name evidence="16" type="ORF">HK100_002669</name>
</gene>
<keyword evidence="9" id="KW-0319">Glycerol metabolism</keyword>
<evidence type="ECO:0000256" key="6">
    <source>
        <dbReference type="ARBA" id="ARBA00022516"/>
    </source>
</evidence>
<evidence type="ECO:0000256" key="4">
    <source>
        <dbReference type="ARBA" id="ARBA00005420"/>
    </source>
</evidence>
<dbReference type="PANTHER" id="PTHR12317">
    <property type="entry name" value="DIACYLGLYCEROL O-ACYLTRANSFERASE"/>
    <property type="match status" value="1"/>
</dbReference>
<evidence type="ECO:0000256" key="12">
    <source>
        <dbReference type="ARBA" id="ARBA00023098"/>
    </source>
</evidence>
<dbReference type="PANTHER" id="PTHR12317:SF0">
    <property type="entry name" value="ACYLTRANSFERASE"/>
    <property type="match status" value="1"/>
</dbReference>
<comment type="caution">
    <text evidence="16">The sequence shown here is derived from an EMBL/GenBank/DDBJ whole genome shotgun (WGS) entry which is preliminary data.</text>
</comment>
<evidence type="ECO:0000256" key="14">
    <source>
        <dbReference type="ARBA" id="ARBA00023315"/>
    </source>
</evidence>